<feature type="non-terminal residue" evidence="1">
    <location>
        <position position="60"/>
    </location>
</feature>
<comment type="caution">
    <text evidence="1">The sequence shown here is derived from an EMBL/GenBank/DDBJ whole genome shotgun (WGS) entry which is preliminary data.</text>
</comment>
<evidence type="ECO:0000313" key="1">
    <source>
        <dbReference type="EMBL" id="CAB4039870.1"/>
    </source>
</evidence>
<proteinExistence type="predicted"/>
<reference evidence="1" key="1">
    <citation type="submission" date="2020-04" db="EMBL/GenBank/DDBJ databases">
        <authorList>
            <person name="Alioto T."/>
            <person name="Alioto T."/>
            <person name="Gomez Garrido J."/>
        </authorList>
    </citation>
    <scope>NUCLEOTIDE SEQUENCE</scope>
    <source>
        <strain evidence="1">A484AB</strain>
    </source>
</reference>
<keyword evidence="2" id="KW-1185">Reference proteome</keyword>
<dbReference type="AlphaFoldDB" id="A0A7D9LW00"/>
<name>A0A7D9LW00_PARCT</name>
<feature type="non-terminal residue" evidence="1">
    <location>
        <position position="1"/>
    </location>
</feature>
<dbReference type="Proteomes" id="UP001152795">
    <property type="component" value="Unassembled WGS sequence"/>
</dbReference>
<evidence type="ECO:0000313" key="2">
    <source>
        <dbReference type="Proteomes" id="UP001152795"/>
    </source>
</evidence>
<accession>A0A7D9LW00</accession>
<organism evidence="1 2">
    <name type="scientific">Paramuricea clavata</name>
    <name type="common">Red gorgonian</name>
    <name type="synonym">Violescent sea-whip</name>
    <dbReference type="NCBI Taxonomy" id="317549"/>
    <lineage>
        <taxon>Eukaryota</taxon>
        <taxon>Metazoa</taxon>
        <taxon>Cnidaria</taxon>
        <taxon>Anthozoa</taxon>
        <taxon>Octocorallia</taxon>
        <taxon>Malacalcyonacea</taxon>
        <taxon>Plexauridae</taxon>
        <taxon>Paramuricea</taxon>
    </lineage>
</organism>
<dbReference type="EMBL" id="CACRXK020025981">
    <property type="protein sequence ID" value="CAB4039870.1"/>
    <property type="molecule type" value="Genomic_DNA"/>
</dbReference>
<sequence length="60" mass="6995">LHRWYIVHVPIYRFIRSSLNIITDGETPLAMMHLDDGGHFENFGLLPLLKLRLPKILVVD</sequence>
<protein>
    <submittedName>
        <fullName evidence="1">Uncharacterized protein</fullName>
    </submittedName>
</protein>
<gene>
    <name evidence="1" type="ORF">PACLA_8A052545</name>
</gene>